<accession>A0A508WZL0</accession>
<dbReference type="InterPro" id="IPR034984">
    <property type="entry name" value="Imelysin-like_IPPA"/>
</dbReference>
<dbReference type="EMBL" id="CABFNB010000113">
    <property type="protein sequence ID" value="VTZ62924.1"/>
    <property type="molecule type" value="Genomic_DNA"/>
</dbReference>
<dbReference type="CDD" id="cd14659">
    <property type="entry name" value="Imelysin-like_IPPA"/>
    <property type="match status" value="1"/>
</dbReference>
<proteinExistence type="predicted"/>
<gene>
    <name evidence="5" type="ORF">EMEDMD4_460003</name>
</gene>
<feature type="chain" id="PRO_5021384309" description="Imelysin-like domain-containing protein" evidence="3">
    <location>
        <begin position="26"/>
        <end position="377"/>
    </location>
</feature>
<dbReference type="GO" id="GO:0030313">
    <property type="term" value="C:cell envelope"/>
    <property type="evidence" value="ECO:0007669"/>
    <property type="project" value="UniProtKB-SubCell"/>
</dbReference>
<dbReference type="RefSeq" id="WP_018013214.1">
    <property type="nucleotide sequence ID" value="NZ_CABFNB010000113.1"/>
</dbReference>
<sequence>MRLSSPLTGLPLALSLVFALAPAAAQEEDALSPRAVNEAAVPSVMARAVDGFILPGYRDLAEATNSLSDASAALCKSPSDATLDVARSAFSSVVQAWSAIEIIRLGPALEQNRFERFLFYPDRKSTGRKQVQAILAKQDESATTAESLKGKSVAVQGLGALELVLYGNGAEILSSGSGGFRCRYGLAVSQNLRKIAGEFLAEWEKPDGIQAAWKKPGTSNPLFRDNKEAATELLGVLVHSVEMVKDQRLRPFYAGTIDGKPDKGRPKLAIYWRSVNTMPAISANFSALQRLFDTAGMEELLPADSRSIAGSIDFLFKALIAAADRMEGPVDAALADERQRATLDFIALNTADLLDRLNRQFGASIGLGAGFSFADGD</sequence>
<protein>
    <recommendedName>
        <fullName evidence="4">Imelysin-like domain-containing protein</fullName>
    </recommendedName>
</protein>
<dbReference type="AlphaFoldDB" id="A0A508WZL0"/>
<dbReference type="Gene3D" id="1.20.1420.20">
    <property type="entry name" value="M75 peptidase, HXXE motif"/>
    <property type="match status" value="1"/>
</dbReference>
<reference evidence="5" key="1">
    <citation type="submission" date="2019-06" db="EMBL/GenBank/DDBJ databases">
        <authorList>
            <person name="Le Quere A."/>
            <person name="Colella S."/>
        </authorList>
    </citation>
    <scope>NUCLEOTIDE SEQUENCE</scope>
    <source>
        <strain evidence="5">EmedicaeMD41</strain>
    </source>
</reference>
<organism evidence="5">
    <name type="scientific">Sinorhizobium medicae</name>
    <dbReference type="NCBI Taxonomy" id="110321"/>
    <lineage>
        <taxon>Bacteria</taxon>
        <taxon>Pseudomonadati</taxon>
        <taxon>Pseudomonadota</taxon>
        <taxon>Alphaproteobacteria</taxon>
        <taxon>Hyphomicrobiales</taxon>
        <taxon>Rhizobiaceae</taxon>
        <taxon>Sinorhizobium/Ensifer group</taxon>
        <taxon>Sinorhizobium</taxon>
    </lineage>
</organism>
<evidence type="ECO:0000256" key="2">
    <source>
        <dbReference type="ARBA" id="ARBA00022729"/>
    </source>
</evidence>
<dbReference type="Proteomes" id="UP000507954">
    <property type="component" value="Unassembled WGS sequence"/>
</dbReference>
<feature type="domain" description="Imelysin-like" evidence="4">
    <location>
        <begin position="53"/>
        <end position="348"/>
    </location>
</feature>
<dbReference type="Pfam" id="PF09375">
    <property type="entry name" value="Peptidase_M75"/>
    <property type="match status" value="1"/>
</dbReference>
<evidence type="ECO:0000256" key="3">
    <source>
        <dbReference type="SAM" id="SignalP"/>
    </source>
</evidence>
<feature type="signal peptide" evidence="3">
    <location>
        <begin position="1"/>
        <end position="25"/>
    </location>
</feature>
<evidence type="ECO:0000313" key="5">
    <source>
        <dbReference type="EMBL" id="VTZ62924.1"/>
    </source>
</evidence>
<keyword evidence="2 3" id="KW-0732">Signal</keyword>
<dbReference type="InterPro" id="IPR038352">
    <property type="entry name" value="Imelysin_sf"/>
</dbReference>
<dbReference type="InterPro" id="IPR018976">
    <property type="entry name" value="Imelysin-like"/>
</dbReference>
<comment type="subcellular location">
    <subcellularLocation>
        <location evidence="1">Cell envelope</location>
    </subcellularLocation>
</comment>
<evidence type="ECO:0000259" key="4">
    <source>
        <dbReference type="Pfam" id="PF09375"/>
    </source>
</evidence>
<evidence type="ECO:0000256" key="1">
    <source>
        <dbReference type="ARBA" id="ARBA00004196"/>
    </source>
</evidence>
<name>A0A508WZL0_9HYPH</name>